<evidence type="ECO:0000313" key="3">
    <source>
        <dbReference type="Proteomes" id="UP000308196"/>
    </source>
</evidence>
<dbReference type="Pfam" id="PF11138">
    <property type="entry name" value="DUF2911"/>
    <property type="match status" value="1"/>
</dbReference>
<dbReference type="EMBL" id="JBEOQB010000003">
    <property type="protein sequence ID" value="MEZ0452401.1"/>
    <property type="molecule type" value="Genomic_DNA"/>
</dbReference>
<gene>
    <name evidence="1" type="ORF">ABTW24_12415</name>
    <name evidence="2" type="ORF">NCTC11429_02057</name>
</gene>
<dbReference type="AlphaFoldDB" id="A0A4U9V6P7"/>
<dbReference type="STRING" id="1123265.GCA_000686625_00925"/>
<dbReference type="EMBL" id="LR590484">
    <property type="protein sequence ID" value="VTR38614.1"/>
    <property type="molecule type" value="Genomic_DNA"/>
</dbReference>
<evidence type="ECO:0000313" key="1">
    <source>
        <dbReference type="EMBL" id="MEZ0452401.1"/>
    </source>
</evidence>
<dbReference type="RefSeq" id="WP_028071921.1">
    <property type="nucleotide sequence ID" value="NZ_CP141191.1"/>
</dbReference>
<dbReference type="Proteomes" id="UP000308196">
    <property type="component" value="Chromosome"/>
</dbReference>
<proteinExistence type="predicted"/>
<keyword evidence="4" id="KW-1185">Reference proteome</keyword>
<sequence>MRVLILTILTLIGQLTFAQTDKSKRPSPPANTKVTTTDGVTIDINYSRPSLKGRQIGVDIAPVGQVWRTGANEATSIEFDKDVLVEGQKLPAGKYGLYSIPGENETTIIFSKVWDQWGTKYDAKDDALRVTAVNGTSNDSQEQFKINAAPDGTVSLEWGQYVVPFKVKAGN</sequence>
<organism evidence="2 3">
    <name type="scientific">Sphingobacterium thalpophilum</name>
    <dbReference type="NCBI Taxonomy" id="259"/>
    <lineage>
        <taxon>Bacteria</taxon>
        <taxon>Pseudomonadati</taxon>
        <taxon>Bacteroidota</taxon>
        <taxon>Sphingobacteriia</taxon>
        <taxon>Sphingobacteriales</taxon>
        <taxon>Sphingobacteriaceae</taxon>
        <taxon>Sphingobacterium</taxon>
    </lineage>
</organism>
<dbReference type="KEGG" id="stha:NCTC11429_02057"/>
<dbReference type="Proteomes" id="UP001566204">
    <property type="component" value="Unassembled WGS sequence"/>
</dbReference>
<reference evidence="1 4" key="2">
    <citation type="submission" date="2024-06" db="EMBL/GenBank/DDBJ databases">
        <title>Soil Sphingobacterium thalpophilum.</title>
        <authorList>
            <person name="Yang J."/>
            <person name="Li J."/>
        </authorList>
    </citation>
    <scope>NUCLEOTIDE SEQUENCE [LARGE SCALE GENOMIC DNA]</scope>
    <source>
        <strain evidence="1 4">22g91tb</strain>
    </source>
</reference>
<name>A0A4U9V6P7_9SPHI</name>
<evidence type="ECO:0000313" key="4">
    <source>
        <dbReference type="Proteomes" id="UP001566204"/>
    </source>
</evidence>
<evidence type="ECO:0000313" key="2">
    <source>
        <dbReference type="EMBL" id="VTR38614.1"/>
    </source>
</evidence>
<accession>A0A4U9V6P7</accession>
<dbReference type="GeneID" id="78462788"/>
<protein>
    <submittedName>
        <fullName evidence="1">DUF2911 domain-containing protein</fullName>
    </submittedName>
    <submittedName>
        <fullName evidence="2">Protein of uncharacterized function (DUF2911)</fullName>
    </submittedName>
</protein>
<dbReference type="InterPro" id="IPR021314">
    <property type="entry name" value="DUF2911"/>
</dbReference>
<reference evidence="2 3" key="1">
    <citation type="submission" date="2019-05" db="EMBL/GenBank/DDBJ databases">
        <authorList>
            <consortium name="Pathogen Informatics"/>
        </authorList>
    </citation>
    <scope>NUCLEOTIDE SEQUENCE [LARGE SCALE GENOMIC DNA]</scope>
    <source>
        <strain evidence="2 3">NCTC11429</strain>
    </source>
</reference>